<gene>
    <name evidence="1" type="ORF">ACFSW5_21935</name>
</gene>
<dbReference type="RefSeq" id="WP_379277988.1">
    <property type="nucleotide sequence ID" value="NZ_JBHUMY010000033.1"/>
</dbReference>
<dbReference type="Proteomes" id="UP001597493">
    <property type="component" value="Unassembled WGS sequence"/>
</dbReference>
<evidence type="ECO:0000313" key="1">
    <source>
        <dbReference type="EMBL" id="MFD2662920.1"/>
    </source>
</evidence>
<evidence type="ECO:0000313" key="2">
    <source>
        <dbReference type="Proteomes" id="UP001597493"/>
    </source>
</evidence>
<dbReference type="EMBL" id="JBHUMY010000033">
    <property type="protein sequence ID" value="MFD2662920.1"/>
    <property type="molecule type" value="Genomic_DNA"/>
</dbReference>
<dbReference type="InterPro" id="IPR025916">
    <property type="entry name" value="YdjO"/>
</dbReference>
<reference evidence="2" key="1">
    <citation type="journal article" date="2019" name="Int. J. Syst. Evol. Microbiol.">
        <title>The Global Catalogue of Microorganisms (GCM) 10K type strain sequencing project: providing services to taxonomists for standard genome sequencing and annotation.</title>
        <authorList>
            <consortium name="The Broad Institute Genomics Platform"/>
            <consortium name="The Broad Institute Genome Sequencing Center for Infectious Disease"/>
            <person name="Wu L."/>
            <person name="Ma J."/>
        </authorList>
    </citation>
    <scope>NUCLEOTIDE SEQUENCE [LARGE SCALE GENOMIC DNA]</scope>
    <source>
        <strain evidence="2">TISTR 1827</strain>
    </source>
</reference>
<name>A0ABW5R3H1_9BACL</name>
<keyword evidence="2" id="KW-1185">Reference proteome</keyword>
<comment type="caution">
    <text evidence="1">The sequence shown here is derived from an EMBL/GenBank/DDBJ whole genome shotgun (WGS) entry which is preliminary data.</text>
</comment>
<dbReference type="Pfam" id="PF14169">
    <property type="entry name" value="YdjO"/>
    <property type="match status" value="1"/>
</dbReference>
<organism evidence="1 2">
    <name type="scientific">Paenibacillus thailandensis</name>
    <dbReference type="NCBI Taxonomy" id="393250"/>
    <lineage>
        <taxon>Bacteria</taxon>
        <taxon>Bacillati</taxon>
        <taxon>Bacillota</taxon>
        <taxon>Bacilli</taxon>
        <taxon>Bacillales</taxon>
        <taxon>Paenibacillaceae</taxon>
        <taxon>Paenibacillus</taxon>
    </lineage>
</organism>
<proteinExistence type="predicted"/>
<protein>
    <submittedName>
        <fullName evidence="1">Cold-inducible protein YdjO-related protein</fullName>
    </submittedName>
</protein>
<accession>A0ABW5R3H1</accession>
<sequence length="79" mass="9191">MNERIVKRVAAKEDTPVKLIATKIWRCKNQECKAWVRDEFSSDNPSCPMCKGPMGRSIRHLPAVQNKVKSKPRKPKQEW</sequence>